<dbReference type="EMBL" id="JAFLCK010000018">
    <property type="protein sequence ID" value="MBN8661250.1"/>
    <property type="molecule type" value="Genomic_DNA"/>
</dbReference>
<dbReference type="AlphaFoldDB" id="A0A8J7TMX6"/>
<organism evidence="2 3">
    <name type="scientific">Candidatus Obscuribacter phosphatis</name>
    <dbReference type="NCBI Taxonomy" id="1906157"/>
    <lineage>
        <taxon>Bacteria</taxon>
        <taxon>Bacillati</taxon>
        <taxon>Candidatus Melainabacteria</taxon>
        <taxon>Candidatus Obscuribacterales</taxon>
        <taxon>Candidatus Obscuribacteraceae</taxon>
        <taxon>Candidatus Obscuribacter</taxon>
    </lineage>
</organism>
<dbReference type="Proteomes" id="UP000664277">
    <property type="component" value="Unassembled WGS sequence"/>
</dbReference>
<comment type="caution">
    <text evidence="2">The sequence shown here is derived from an EMBL/GenBank/DDBJ whole genome shotgun (WGS) entry which is preliminary data.</text>
</comment>
<feature type="region of interest" description="Disordered" evidence="1">
    <location>
        <begin position="156"/>
        <end position="207"/>
    </location>
</feature>
<evidence type="ECO:0000313" key="2">
    <source>
        <dbReference type="EMBL" id="MBN8661250.1"/>
    </source>
</evidence>
<name>A0A8J7TMX6_9BACT</name>
<reference evidence="2" key="1">
    <citation type="submission" date="2021-02" db="EMBL/GenBank/DDBJ databases">
        <title>Genome-Resolved Metagenomics of a Microbial Community Performing Photosynthetic Biological Nutrient Removal.</title>
        <authorList>
            <person name="Mcdaniel E.A."/>
        </authorList>
    </citation>
    <scope>NUCLEOTIDE SEQUENCE</scope>
    <source>
        <strain evidence="2">UWPOB_OBS1</strain>
    </source>
</reference>
<evidence type="ECO:0000256" key="1">
    <source>
        <dbReference type="SAM" id="MobiDB-lite"/>
    </source>
</evidence>
<proteinExistence type="predicted"/>
<gene>
    <name evidence="2" type="ORF">J0M35_12860</name>
</gene>
<accession>A0A8J7TMX6</accession>
<protein>
    <submittedName>
        <fullName evidence="2">Uncharacterized protein</fullName>
    </submittedName>
</protein>
<evidence type="ECO:0000313" key="3">
    <source>
        <dbReference type="Proteomes" id="UP000664277"/>
    </source>
</evidence>
<sequence>MSHLNSFENSQSAEKADRAIRENTSLNYSDVMAGQNNQANNRVSDMHPKASFVPELQIVDQSRAGSSDTQEAARLSRIIHSGTLLQELDGAKNGKLDGKISKHDLDIYLRMHPENTPQRRAVQEMREAWDNRFHPSHGAVQLLRKELSNERKEHKIPVLGNPGYEDMPRQRPPMARPDSIPCDPPERAPGRAEMPSRVGENNKTRSEVPLDLKEAGQVRPGEGYYQVAKRMLETTGHKPNHNETMEFVKALQTANDNKNVLTVRDNLSNLLDKNLPGNQGKVRDYLRKSH</sequence>